<keyword evidence="4" id="KW-0862">Zinc</keyword>
<keyword evidence="3" id="KW-0479">Metal-binding</keyword>
<dbReference type="InterPro" id="IPR004183">
    <property type="entry name" value="Xdiol_dOase_suB"/>
</dbReference>
<name>A0A1G6MTN5_9ACTN</name>
<evidence type="ECO:0000256" key="1">
    <source>
        <dbReference type="ARBA" id="ARBA00001947"/>
    </source>
</evidence>
<dbReference type="PANTHER" id="PTHR30096">
    <property type="entry name" value="4,5-DOPA DIOXYGENASE EXTRADIOL-LIKE PROTEIN"/>
    <property type="match status" value="1"/>
</dbReference>
<dbReference type="Gene3D" id="3.40.830.10">
    <property type="entry name" value="LigB-like"/>
    <property type="match status" value="1"/>
</dbReference>
<dbReference type="PANTHER" id="PTHR30096:SF0">
    <property type="entry name" value="4,5-DOPA DIOXYGENASE EXTRADIOL-LIKE PROTEIN"/>
    <property type="match status" value="1"/>
</dbReference>
<evidence type="ECO:0000259" key="6">
    <source>
        <dbReference type="Pfam" id="PF02900"/>
    </source>
</evidence>
<dbReference type="GO" id="GO:0008198">
    <property type="term" value="F:ferrous iron binding"/>
    <property type="evidence" value="ECO:0007669"/>
    <property type="project" value="InterPro"/>
</dbReference>
<evidence type="ECO:0000256" key="2">
    <source>
        <dbReference type="ARBA" id="ARBA00007581"/>
    </source>
</evidence>
<feature type="domain" description="Extradiol ring-cleavage dioxygenase class III enzyme subunit B" evidence="6">
    <location>
        <begin position="27"/>
        <end position="261"/>
    </location>
</feature>
<keyword evidence="5" id="KW-0560">Oxidoreductase</keyword>
<dbReference type="PIRSF" id="PIRSF006157">
    <property type="entry name" value="Doxgns_DODA"/>
    <property type="match status" value="1"/>
</dbReference>
<dbReference type="RefSeq" id="WP_218118149.1">
    <property type="nucleotide sequence ID" value="NZ_FMZL01000025.1"/>
</dbReference>
<accession>A0A1G6MTN5</accession>
<dbReference type="Proteomes" id="UP000198528">
    <property type="component" value="Unassembled WGS sequence"/>
</dbReference>
<protein>
    <submittedName>
        <fullName evidence="7">Aromatic ring-opening dioxygenase, catalytic subunit, LigB family</fullName>
    </submittedName>
</protein>
<evidence type="ECO:0000256" key="5">
    <source>
        <dbReference type="ARBA" id="ARBA00023002"/>
    </source>
</evidence>
<proteinExistence type="inferred from homology"/>
<dbReference type="AlphaFoldDB" id="A0A1G6MTN5"/>
<dbReference type="CDD" id="cd07363">
    <property type="entry name" value="45_DOPA_Dioxygenase"/>
    <property type="match status" value="1"/>
</dbReference>
<dbReference type="STRING" id="604330.SAMN04489857_0065"/>
<dbReference type="GO" id="GO:0008270">
    <property type="term" value="F:zinc ion binding"/>
    <property type="evidence" value="ECO:0007669"/>
    <property type="project" value="InterPro"/>
</dbReference>
<comment type="similarity">
    <text evidence="2">Belongs to the DODA-type extradiol aromatic ring-opening dioxygenase family.</text>
</comment>
<reference evidence="8" key="1">
    <citation type="submission" date="2016-10" db="EMBL/GenBank/DDBJ databases">
        <authorList>
            <person name="Varghese N."/>
            <person name="Submissions S."/>
        </authorList>
    </citation>
    <scope>NUCLEOTIDE SEQUENCE [LARGE SCALE GENOMIC DNA]</scope>
    <source>
        <strain evidence="8">DSM 22619</strain>
    </source>
</reference>
<dbReference type="Pfam" id="PF02900">
    <property type="entry name" value="LigB"/>
    <property type="match status" value="1"/>
</dbReference>
<evidence type="ECO:0000256" key="3">
    <source>
        <dbReference type="ARBA" id="ARBA00022723"/>
    </source>
</evidence>
<evidence type="ECO:0000313" key="8">
    <source>
        <dbReference type="Proteomes" id="UP000198528"/>
    </source>
</evidence>
<evidence type="ECO:0000313" key="7">
    <source>
        <dbReference type="EMBL" id="SDC58862.1"/>
    </source>
</evidence>
<gene>
    <name evidence="7" type="ORF">SAMN04487824_12513</name>
</gene>
<evidence type="ECO:0000256" key="4">
    <source>
        <dbReference type="ARBA" id="ARBA00022833"/>
    </source>
</evidence>
<keyword evidence="8" id="KW-1185">Reference proteome</keyword>
<organism evidence="7 8">
    <name type="scientific">Parafannyhessea umbonata</name>
    <dbReference type="NCBI Taxonomy" id="604330"/>
    <lineage>
        <taxon>Bacteria</taxon>
        <taxon>Bacillati</taxon>
        <taxon>Actinomycetota</taxon>
        <taxon>Coriobacteriia</taxon>
        <taxon>Coriobacteriales</taxon>
        <taxon>Atopobiaceae</taxon>
        <taxon>Parafannyhessea</taxon>
    </lineage>
</organism>
<dbReference type="EMBL" id="FMZL01000025">
    <property type="protein sequence ID" value="SDC58862.1"/>
    <property type="molecule type" value="Genomic_DNA"/>
</dbReference>
<dbReference type="GO" id="GO:0016702">
    <property type="term" value="F:oxidoreductase activity, acting on single donors with incorporation of molecular oxygen, incorporation of two atoms of oxygen"/>
    <property type="evidence" value="ECO:0007669"/>
    <property type="project" value="UniProtKB-ARBA"/>
</dbReference>
<comment type="cofactor">
    <cofactor evidence="1">
        <name>Zn(2+)</name>
        <dbReference type="ChEBI" id="CHEBI:29105"/>
    </cofactor>
</comment>
<dbReference type="SUPFAM" id="SSF53213">
    <property type="entry name" value="LigB-like"/>
    <property type="match status" value="1"/>
</dbReference>
<dbReference type="InterPro" id="IPR014436">
    <property type="entry name" value="Extradiol_dOase_DODA"/>
</dbReference>
<sequence>MGEKNMQSRQPAIFVGHGDPMMALRNDDVAHGLRSVGERLLKARPKAILAVSGHWYTRGTLVQSDPTPRQVNDMNGFPPELYAITYRPKGNAELTRRVQELLGADVEVDDTWGIDHGVWTPLHHMLPNADVPVVELSVNGLASARYAYELGRRLSPLRDEGFVVLGSGNVVHNLRQADWDNPNGTPENVAFDEAVLAAVAARDDDVAVDYQRLPHADYAVPTPDHYLPLLTVLGAAAGEQAEVFNKVRNLGSISMTSYAFGLGK</sequence>
<keyword evidence="7" id="KW-0223">Dioxygenase</keyword>